<protein>
    <submittedName>
        <fullName evidence="1">Uncharacterized protein</fullName>
    </submittedName>
</protein>
<name>A0A8E2B173_9APHY</name>
<sequence length="240" mass="26479">MRPVISQPSLPFDASWLIARAIDDYKALLVLGQTSETLGNIADEVLSTDRRIILNSAGVVKLQRTLETHPIRRHHLTRLTVVPSLLSAFIASFVNRLHRVSELIVEGAPSDLPLSLHPQIRLSLARFQSITMLTLHMVRFSTFGELVHTMCAFPNLRATTLSSVSYHRQDVLDLKDIRSAKSLALESLQVHLKISLTIPSTHSMLAALCVEYIGDNLGGLDSTASSMTNSTATPIKHIMI</sequence>
<evidence type="ECO:0000313" key="1">
    <source>
        <dbReference type="EMBL" id="OCH92854.1"/>
    </source>
</evidence>
<proteinExistence type="predicted"/>
<reference evidence="1 2" key="1">
    <citation type="submission" date="2016-07" db="EMBL/GenBank/DDBJ databases">
        <title>Draft genome of the white-rot fungus Obba rivulosa 3A-2.</title>
        <authorList>
            <consortium name="DOE Joint Genome Institute"/>
            <person name="Miettinen O."/>
            <person name="Riley R."/>
            <person name="Acob R."/>
            <person name="Barry K."/>
            <person name="Cullen D."/>
            <person name="De Vries R."/>
            <person name="Hainaut M."/>
            <person name="Hatakka A."/>
            <person name="Henrissat B."/>
            <person name="Hilden K."/>
            <person name="Kuo R."/>
            <person name="Labutti K."/>
            <person name="Lipzen A."/>
            <person name="Makela M.R."/>
            <person name="Sandor L."/>
            <person name="Spatafora J.W."/>
            <person name="Grigoriev I.V."/>
            <person name="Hibbett D.S."/>
        </authorList>
    </citation>
    <scope>NUCLEOTIDE SEQUENCE [LARGE SCALE GENOMIC DNA]</scope>
    <source>
        <strain evidence="1 2">3A-2</strain>
    </source>
</reference>
<gene>
    <name evidence="1" type="ORF">OBBRIDRAFT_405353</name>
</gene>
<dbReference type="AlphaFoldDB" id="A0A8E2B173"/>
<accession>A0A8E2B173</accession>
<organism evidence="1 2">
    <name type="scientific">Obba rivulosa</name>
    <dbReference type="NCBI Taxonomy" id="1052685"/>
    <lineage>
        <taxon>Eukaryota</taxon>
        <taxon>Fungi</taxon>
        <taxon>Dikarya</taxon>
        <taxon>Basidiomycota</taxon>
        <taxon>Agaricomycotina</taxon>
        <taxon>Agaricomycetes</taxon>
        <taxon>Polyporales</taxon>
        <taxon>Gelatoporiaceae</taxon>
        <taxon>Obba</taxon>
    </lineage>
</organism>
<evidence type="ECO:0000313" key="2">
    <source>
        <dbReference type="Proteomes" id="UP000250043"/>
    </source>
</evidence>
<dbReference type="EMBL" id="KV722363">
    <property type="protein sequence ID" value="OCH92854.1"/>
    <property type="molecule type" value="Genomic_DNA"/>
</dbReference>
<keyword evidence="2" id="KW-1185">Reference proteome</keyword>
<dbReference type="Proteomes" id="UP000250043">
    <property type="component" value="Unassembled WGS sequence"/>
</dbReference>